<evidence type="ECO:0000256" key="3">
    <source>
        <dbReference type="SAM" id="Coils"/>
    </source>
</evidence>
<name>A0ABD3VNU6_SINWO</name>
<dbReference type="Gene3D" id="3.80.10.10">
    <property type="entry name" value="Ribonuclease Inhibitor"/>
    <property type="match status" value="3"/>
</dbReference>
<dbReference type="PANTHER" id="PTHR46312:SF2">
    <property type="entry name" value="NUCLEOTIDE-BINDING OLIGOMERIZATION DOMAIN-CONTAINING PROTEIN 2-LIKE"/>
    <property type="match status" value="1"/>
</dbReference>
<dbReference type="Pfam" id="PF05729">
    <property type="entry name" value="NACHT"/>
    <property type="match status" value="1"/>
</dbReference>
<organism evidence="5 6">
    <name type="scientific">Sinanodonta woodiana</name>
    <name type="common">Chinese pond mussel</name>
    <name type="synonym">Anodonta woodiana</name>
    <dbReference type="NCBI Taxonomy" id="1069815"/>
    <lineage>
        <taxon>Eukaryota</taxon>
        <taxon>Metazoa</taxon>
        <taxon>Spiralia</taxon>
        <taxon>Lophotrochozoa</taxon>
        <taxon>Mollusca</taxon>
        <taxon>Bivalvia</taxon>
        <taxon>Autobranchia</taxon>
        <taxon>Heteroconchia</taxon>
        <taxon>Palaeoheterodonta</taxon>
        <taxon>Unionida</taxon>
        <taxon>Unionoidea</taxon>
        <taxon>Unionidae</taxon>
        <taxon>Unioninae</taxon>
        <taxon>Sinanodonta</taxon>
    </lineage>
</organism>
<proteinExistence type="predicted"/>
<evidence type="ECO:0000256" key="2">
    <source>
        <dbReference type="ARBA" id="ARBA00022840"/>
    </source>
</evidence>
<keyword evidence="3" id="KW-0175">Coiled coil</keyword>
<comment type="caution">
    <text evidence="5">The sequence shown here is derived from an EMBL/GenBank/DDBJ whole genome shotgun (WGS) entry which is preliminary data.</text>
</comment>
<dbReference type="EMBL" id="JBJQND010000010">
    <property type="protein sequence ID" value="KAL3863270.1"/>
    <property type="molecule type" value="Genomic_DNA"/>
</dbReference>
<dbReference type="SUPFAM" id="SSF52058">
    <property type="entry name" value="L domain-like"/>
    <property type="match status" value="2"/>
</dbReference>
<feature type="domain" description="NACHT" evidence="4">
    <location>
        <begin position="563"/>
        <end position="694"/>
    </location>
</feature>
<dbReference type="Gene3D" id="3.40.50.300">
    <property type="entry name" value="P-loop containing nucleotide triphosphate hydrolases"/>
    <property type="match status" value="1"/>
</dbReference>
<dbReference type="SUPFAM" id="SSF52540">
    <property type="entry name" value="P-loop containing nucleoside triphosphate hydrolases"/>
    <property type="match status" value="1"/>
</dbReference>
<dbReference type="Pfam" id="PF15112">
    <property type="entry name" value="DUF4559"/>
    <property type="match status" value="1"/>
</dbReference>
<dbReference type="Gene3D" id="1.20.5.170">
    <property type="match status" value="1"/>
</dbReference>
<dbReference type="InterPro" id="IPR032675">
    <property type="entry name" value="LRR_dom_sf"/>
</dbReference>
<sequence length="1703" mass="193013">MPPTAAATKVKEPEYSNWLKVSLALYYLTVGLHSFIQGEVDAMHQYLLQKLYGGSGVPKPKCSSCISKDVKQNKSTYVWKFKSSCPSHLCDIWLAELLTRHTNPTSNKIYWDNCDVTAWPFVPWECAKLYMPRGQLPANTGPVKCDSQALLTLMANCKCFHGKLSPAGLGLTHTISKIRNSVMHSEEMRLSDRDSKSYIQDIIHLLEDPAHLKSLEECKQAVNEINKIDKDSIAVFFNEELERLALRTAVNALRQDLGKHEERTLGSVESLKEEYVQLEEEMRTKIATVENRLGIVENRQDIVEDRQDTIEKRQDTVENQVVTVENRQDTVEDRQDTVEKRQDTVENKVVTVENRQDTFENRVGTVENRQDTFENRVGTVENRQDTIGRDVESALESLEKTTIALQSLEKTTIALQSLENEHKEMQLNVQSVMEKTQQQMELSQAISARVEAVEETSSLQESGSRTVENIACKEGIIKLQDDLIKAYINLRCVQVSPIFEKKRCGIDSIYGDIDIEEEQESRNMEEESKYITQHKNAQPHSKKTIKVTSYKQIFLDEQGFKFKRVYLQGKGGLGKTTFCRKVLHAWCNAHENRVTAHDNCFQDEAVLQTFDLLFYLNLREVSKEETLIEVICNQLPLQEIPNKNGLETLLNANGDKVLFILDGLDEMIVKPKFLENIITRRVYPDCCFLVSSRPWKISQMELQEGTEIDLLLDLKGFSKENAIKCATNIFKNCYKDAIVIDKFIKDIEGNKLAKQLIHVPLLLLILTQVWYENNMSLPSKLHDLYILFLNLLTSRLTKKYKKDPNHRQMRFIIGDMQSPLPTKISETSLVVNFGEGLFRSLCEVAHHFLLSRQKENSLVFEKTELLNILGDSGKEKLKIALDLGVLSMTDSVSYLYRKMNVSFMHKTLQEFFTAVCLIVCPNKLANFVSSIADCNDVKQNEYIIVFLVGLMPEFGNSVLEKINQLCRDDWEVLKRHELMNPEIPYYLFLFFLPNIYGDEKCYFRLSNIMNIYLRCNDNVMGENVLLNVSGLLLKQNVFNPQPWNPSFLQNLNLTGTQSSDYSLVDLRGLTGLEFLTLKSLTCELYLPESGSLCTLIMMSLKLASCCCDVLGRTLIHCTGLKYLAIHKTNLQKCVLDLSNMTKLTTLHMSEVTLSSSCCDVMGSTLTHCTKLECLLINKINLYNCALDLSNMKGLTFLDISEVTLSSSCCDVLGRTLTNCTKLWKLKINKIDLHNCILDLSNMTGLTFLDMSKVTLFSSCDVRERTLTHCTKLDHLKINNTDLHNCVLDLSNMSGLTFLNMSKVTLSSSSCDVLGRTLTHCTKLESLKINNTDLHNCVLDLSNMTGLTSLNMSKVTLSSSCCDVLGRTLTHCTKLESLKINKIDLHNCVLDLSNMIELTSLDMSEVTLSSSSCDVLGRTLTHCTKLESLKINKIDLLNCVLDLSNLTELRNLYMLEVRLSSRCCDVIGSTLTHCTKLSLLMINNIDLHNCVLDLSNMTGLTSLDMLKITLSSSCCDVLGRTLTHCTKLKSLTINNIDLHNCVLDLSNMTELKVLNMSDVTLSSSSCDVIGSTLTHCTKLWSLTINNIDLHNCVLDLTNMTELTSLDMSEVTLSSSCCDVLGRTLTNCIKLLLLNLDDMDINNCMLDLSMTQLLKLRLNEVTLSNRACQVLEQSLDQLKDRSRFIKHRTLEKLPSANDKWKVNFH</sequence>
<evidence type="ECO:0000259" key="4">
    <source>
        <dbReference type="PROSITE" id="PS50837"/>
    </source>
</evidence>
<reference evidence="5 6" key="1">
    <citation type="submission" date="2024-11" db="EMBL/GenBank/DDBJ databases">
        <title>Chromosome-level genome assembly of the freshwater bivalve Anodonta woodiana.</title>
        <authorList>
            <person name="Chen X."/>
        </authorList>
    </citation>
    <scope>NUCLEOTIDE SEQUENCE [LARGE SCALE GENOMIC DNA]</scope>
    <source>
        <strain evidence="5">MN2024</strain>
        <tissue evidence="5">Gills</tissue>
    </source>
</reference>
<accession>A0ABD3VNU6</accession>
<protein>
    <recommendedName>
        <fullName evidence="4">NACHT domain-containing protein</fullName>
    </recommendedName>
</protein>
<dbReference type="SUPFAM" id="SSF57997">
    <property type="entry name" value="Tropomyosin"/>
    <property type="match status" value="1"/>
</dbReference>
<keyword evidence="6" id="KW-1185">Reference proteome</keyword>
<gene>
    <name evidence="5" type="ORF">ACJMK2_005035</name>
</gene>
<evidence type="ECO:0000313" key="5">
    <source>
        <dbReference type="EMBL" id="KAL3863270.1"/>
    </source>
</evidence>
<dbReference type="GO" id="GO:0005524">
    <property type="term" value="F:ATP binding"/>
    <property type="evidence" value="ECO:0007669"/>
    <property type="project" value="UniProtKB-KW"/>
</dbReference>
<dbReference type="SUPFAM" id="SSF52047">
    <property type="entry name" value="RNI-like"/>
    <property type="match status" value="1"/>
</dbReference>
<keyword evidence="1" id="KW-0547">Nucleotide-binding</keyword>
<dbReference type="PANTHER" id="PTHR46312">
    <property type="entry name" value="NACHT DOMAIN-CONTAINING PROTEIN"/>
    <property type="match status" value="1"/>
</dbReference>
<dbReference type="InterPro" id="IPR027897">
    <property type="entry name" value="DUF4559"/>
</dbReference>
<dbReference type="PROSITE" id="PS50837">
    <property type="entry name" value="NACHT"/>
    <property type="match status" value="1"/>
</dbReference>
<dbReference type="InterPro" id="IPR007111">
    <property type="entry name" value="NACHT_NTPase"/>
</dbReference>
<evidence type="ECO:0000313" key="6">
    <source>
        <dbReference type="Proteomes" id="UP001634394"/>
    </source>
</evidence>
<dbReference type="InterPro" id="IPR027417">
    <property type="entry name" value="P-loop_NTPase"/>
</dbReference>
<evidence type="ECO:0000256" key="1">
    <source>
        <dbReference type="ARBA" id="ARBA00022741"/>
    </source>
</evidence>
<feature type="coiled-coil region" evidence="3">
    <location>
        <begin position="391"/>
        <end position="435"/>
    </location>
</feature>
<dbReference type="Proteomes" id="UP001634394">
    <property type="component" value="Unassembled WGS sequence"/>
</dbReference>
<keyword evidence="2" id="KW-0067">ATP-binding</keyword>
<feature type="coiled-coil region" evidence="3">
    <location>
        <begin position="261"/>
        <end position="288"/>
    </location>
</feature>